<name>A0AAU8AF90_9RHOB</name>
<accession>A0AAU8AF90</accession>
<organism evidence="1">
    <name type="scientific">Alloyangia sp. H15</name>
    <dbReference type="NCBI Taxonomy" id="3029062"/>
    <lineage>
        <taxon>Bacteria</taxon>
        <taxon>Pseudomonadati</taxon>
        <taxon>Pseudomonadota</taxon>
        <taxon>Alphaproteobacteria</taxon>
        <taxon>Rhodobacterales</taxon>
        <taxon>Roseobacteraceae</taxon>
        <taxon>Alloyangia</taxon>
    </lineage>
</organism>
<evidence type="ECO:0000313" key="1">
    <source>
        <dbReference type="EMBL" id="XCC93241.1"/>
    </source>
</evidence>
<dbReference type="AlphaFoldDB" id="A0AAU8AF90"/>
<proteinExistence type="predicted"/>
<dbReference type="EMBL" id="CP123384">
    <property type="protein sequence ID" value="XCC93241.1"/>
    <property type="molecule type" value="Genomic_DNA"/>
</dbReference>
<gene>
    <name evidence="1" type="ORF">PVT71_12255</name>
</gene>
<sequence length="73" mass="7802">MAHYHRFYRQARGFGVIKALTLIGLLVLTQALATLESDPEEEATLQGPGAVHVMPAALHTAPLDVLARVGALI</sequence>
<reference evidence="1" key="1">
    <citation type="submission" date="2023-02" db="EMBL/GenBank/DDBJ databases">
        <title>Description and genomic characterization of Salipiger bruguierae sp. nov., isolated from the sediment of mangrove plant Bruguiera sexangula.</title>
        <authorList>
            <person name="Long M."/>
        </authorList>
    </citation>
    <scope>NUCLEOTIDE SEQUENCE</scope>
    <source>
        <strain evidence="1">H15</strain>
    </source>
</reference>
<dbReference type="RefSeq" id="WP_353472064.1">
    <property type="nucleotide sequence ID" value="NZ_CP123384.1"/>
</dbReference>
<protein>
    <submittedName>
        <fullName evidence="1">Uncharacterized protein</fullName>
    </submittedName>
</protein>